<keyword evidence="5" id="KW-0057">Aromatic amino acid biosynthesis</keyword>
<dbReference type="PANTHER" id="PTHR21089:SF1">
    <property type="entry name" value="BIFUNCTIONAL 3-DEHYDROQUINATE DEHYDRATASE_SHIKIMATE DEHYDROGENASE, CHLOROPLASTIC"/>
    <property type="match status" value="1"/>
</dbReference>
<reference evidence="9 10" key="1">
    <citation type="submission" date="2019-08" db="EMBL/GenBank/DDBJ databases">
        <authorList>
            <person name="Peeters C."/>
        </authorList>
    </citation>
    <scope>NUCLEOTIDE SEQUENCE [LARGE SCALE GENOMIC DNA]</scope>
    <source>
        <strain evidence="9 10">LMG 31110</strain>
    </source>
</reference>
<keyword evidence="5" id="KW-0028">Amino-acid biosynthesis</keyword>
<evidence type="ECO:0000256" key="4">
    <source>
        <dbReference type="ARBA" id="ARBA00023002"/>
    </source>
</evidence>
<dbReference type="PANTHER" id="PTHR21089">
    <property type="entry name" value="SHIKIMATE DEHYDROGENASE"/>
    <property type="match status" value="1"/>
</dbReference>
<dbReference type="GO" id="GO:0009423">
    <property type="term" value="P:chorismate biosynthetic process"/>
    <property type="evidence" value="ECO:0007669"/>
    <property type="project" value="UniProtKB-UniPathway"/>
</dbReference>
<dbReference type="InterPro" id="IPR006151">
    <property type="entry name" value="Shikm_DH/Glu-tRNA_Rdtase"/>
</dbReference>
<keyword evidence="3" id="KW-0521">NADP</keyword>
<dbReference type="OrthoDB" id="3609723at2"/>
<dbReference type="InterPro" id="IPR022893">
    <property type="entry name" value="Shikimate_DH_fam"/>
</dbReference>
<evidence type="ECO:0000256" key="3">
    <source>
        <dbReference type="ARBA" id="ARBA00022857"/>
    </source>
</evidence>
<dbReference type="SUPFAM" id="SSF51735">
    <property type="entry name" value="NAD(P)-binding Rossmann-fold domains"/>
    <property type="match status" value="1"/>
</dbReference>
<dbReference type="GO" id="GO:0005829">
    <property type="term" value="C:cytosol"/>
    <property type="evidence" value="ECO:0007669"/>
    <property type="project" value="TreeGrafter"/>
</dbReference>
<comment type="pathway">
    <text evidence="1">Metabolic intermediate biosynthesis; chorismate biosynthesis; chorismate from D-erythrose 4-phosphate and phosphoenolpyruvate: step 4/7.</text>
</comment>
<keyword evidence="4" id="KW-0560">Oxidoreductase</keyword>
<dbReference type="GO" id="GO:0050661">
    <property type="term" value="F:NADP binding"/>
    <property type="evidence" value="ECO:0007669"/>
    <property type="project" value="TreeGrafter"/>
</dbReference>
<dbReference type="AlphaFoldDB" id="A0A5E4R7R8"/>
<dbReference type="EC" id="1.1.1.25" evidence="2"/>
<gene>
    <name evidence="9" type="ORF">PCO31110_00009</name>
</gene>
<dbReference type="InterPro" id="IPR046346">
    <property type="entry name" value="Aminoacid_DH-like_N_sf"/>
</dbReference>
<evidence type="ECO:0000313" key="9">
    <source>
        <dbReference type="EMBL" id="VVD59167.1"/>
    </source>
</evidence>
<proteinExistence type="predicted"/>
<sequence length="287" mass="29686">MQEVGLITGHTRLVAIVGSPVAQVKSPANFNAHFACVGADIAMIPMNVLPAALDGFVALLRGWENLAGCVVTVPYKQQLAGRVDCLSDRAAALGAINVVRREPDGRLVGDMTDGLGFLRAAQRHGFAARGRTAMIAGAGGAGSAIAHALCEAGIARLIVLDRDDARAESLAARLLDDFPWVDVGTGGPPKALVDVHADLLVNATPAGMADDMSLPLPAWVIEANAPGALVADVVTSPELTQWLALAVQRGCKIQTGAEMAHAQMPLMGAFMNVMTSDAADISAEQGK</sequence>
<dbReference type="EMBL" id="CABPSJ010000001">
    <property type="protein sequence ID" value="VVD59167.1"/>
    <property type="molecule type" value="Genomic_DNA"/>
</dbReference>
<dbReference type="SUPFAM" id="SSF53223">
    <property type="entry name" value="Aminoacid dehydrogenase-like, N-terminal domain"/>
    <property type="match status" value="1"/>
</dbReference>
<evidence type="ECO:0000259" key="7">
    <source>
        <dbReference type="Pfam" id="PF01488"/>
    </source>
</evidence>
<dbReference type="InterPro" id="IPR036291">
    <property type="entry name" value="NAD(P)-bd_dom_sf"/>
</dbReference>
<evidence type="ECO:0000256" key="2">
    <source>
        <dbReference type="ARBA" id="ARBA00012962"/>
    </source>
</evidence>
<dbReference type="Pfam" id="PF01488">
    <property type="entry name" value="Shikimate_DH"/>
    <property type="match status" value="1"/>
</dbReference>
<evidence type="ECO:0000256" key="1">
    <source>
        <dbReference type="ARBA" id="ARBA00004871"/>
    </source>
</evidence>
<protein>
    <recommendedName>
        <fullName evidence="2">shikimate dehydrogenase (NADP(+))</fullName>
        <ecNumber evidence="2">1.1.1.25</ecNumber>
    </recommendedName>
</protein>
<dbReference type="GO" id="GO:0009073">
    <property type="term" value="P:aromatic amino acid family biosynthetic process"/>
    <property type="evidence" value="ECO:0007669"/>
    <property type="project" value="UniProtKB-KW"/>
</dbReference>
<dbReference type="Pfam" id="PF08501">
    <property type="entry name" value="Shikimate_dh_N"/>
    <property type="match status" value="1"/>
</dbReference>
<organism evidence="9 10">
    <name type="scientific">Pandoraea communis</name>
    <dbReference type="NCBI Taxonomy" id="2508297"/>
    <lineage>
        <taxon>Bacteria</taxon>
        <taxon>Pseudomonadati</taxon>
        <taxon>Pseudomonadota</taxon>
        <taxon>Betaproteobacteria</taxon>
        <taxon>Burkholderiales</taxon>
        <taxon>Burkholderiaceae</taxon>
        <taxon>Pandoraea</taxon>
    </lineage>
</organism>
<comment type="catalytic activity">
    <reaction evidence="6">
        <text>shikimate + NADP(+) = 3-dehydroshikimate + NADPH + H(+)</text>
        <dbReference type="Rhea" id="RHEA:17737"/>
        <dbReference type="ChEBI" id="CHEBI:15378"/>
        <dbReference type="ChEBI" id="CHEBI:16630"/>
        <dbReference type="ChEBI" id="CHEBI:36208"/>
        <dbReference type="ChEBI" id="CHEBI:57783"/>
        <dbReference type="ChEBI" id="CHEBI:58349"/>
        <dbReference type="EC" id="1.1.1.25"/>
    </reaction>
</comment>
<dbReference type="Gene3D" id="3.40.50.10860">
    <property type="entry name" value="Leucine Dehydrogenase, chain A, domain 1"/>
    <property type="match status" value="1"/>
</dbReference>
<dbReference type="Gene3D" id="3.40.50.720">
    <property type="entry name" value="NAD(P)-binding Rossmann-like Domain"/>
    <property type="match status" value="1"/>
</dbReference>
<name>A0A5E4R7R8_9BURK</name>
<feature type="domain" description="Quinate/shikimate 5-dehydrogenase/glutamyl-tRNA reductase" evidence="7">
    <location>
        <begin position="127"/>
        <end position="174"/>
    </location>
</feature>
<dbReference type="InterPro" id="IPR013708">
    <property type="entry name" value="Shikimate_DH-bd_N"/>
</dbReference>
<feature type="domain" description="Shikimate dehydrogenase substrate binding N-terminal" evidence="8">
    <location>
        <begin position="16"/>
        <end position="99"/>
    </location>
</feature>
<evidence type="ECO:0000256" key="5">
    <source>
        <dbReference type="ARBA" id="ARBA00023141"/>
    </source>
</evidence>
<evidence type="ECO:0000313" key="10">
    <source>
        <dbReference type="Proteomes" id="UP000337189"/>
    </source>
</evidence>
<evidence type="ECO:0000256" key="6">
    <source>
        <dbReference type="ARBA" id="ARBA00049442"/>
    </source>
</evidence>
<evidence type="ECO:0000259" key="8">
    <source>
        <dbReference type="Pfam" id="PF08501"/>
    </source>
</evidence>
<dbReference type="GO" id="GO:0004764">
    <property type="term" value="F:shikimate 3-dehydrogenase (NADP+) activity"/>
    <property type="evidence" value="ECO:0007669"/>
    <property type="project" value="UniProtKB-EC"/>
</dbReference>
<dbReference type="UniPathway" id="UPA00053">
    <property type="reaction ID" value="UER00087"/>
</dbReference>
<dbReference type="GO" id="GO:0019632">
    <property type="term" value="P:shikimate metabolic process"/>
    <property type="evidence" value="ECO:0007669"/>
    <property type="project" value="TreeGrafter"/>
</dbReference>
<dbReference type="Proteomes" id="UP000337189">
    <property type="component" value="Unassembled WGS sequence"/>
</dbReference>
<accession>A0A5E4R7R8</accession>